<dbReference type="AlphaFoldDB" id="A0A9P6J7D7"/>
<dbReference type="OrthoDB" id="2426603at2759"/>
<sequence>MPTFLQPNMVLSSRAAIFGDNFDQEHGSNPSKRPRSKRGSARDEVDSSDSDGNDAVAQSILDRLYGQLSGAIEIEDTVASKEPQDQNEDEEEAMEFRLFASQDAPSTITLHKTEPVVVHVHRERPDLDESPGSERMEQIAAAAIDAHSILGLAKIPWTRSIFAHKVIHVPFKQDCSAKKVKKSKRKREWEKRVKEGSIDKATIEATARKVKVSDSWGQPFLVRKGLDRNTIDAGTSIEQPSVRGGRGGRGGTRGGRGAPAGGGRGGHGDRGGLGRGARDQRVEGDSGAPENSQAKVPWPSKRSHAVADTNAAMKETTKKHKAGQEAPSDVPSTISSTVPMTKTKTKKASSAVASTSIAVSSPVSSEAAKPAKAPLPPKKPKAGKPVSKLDNIMAILTGK</sequence>
<feature type="compositionally biased region" description="Polar residues" evidence="1">
    <location>
        <begin position="330"/>
        <end position="340"/>
    </location>
</feature>
<name>A0A9P6J7D7_MORAP</name>
<evidence type="ECO:0000256" key="1">
    <source>
        <dbReference type="SAM" id="MobiDB-lite"/>
    </source>
</evidence>
<feature type="region of interest" description="Disordered" evidence="1">
    <location>
        <begin position="19"/>
        <end position="58"/>
    </location>
</feature>
<organism evidence="2 3">
    <name type="scientific">Mortierella alpina</name>
    <name type="common">Oleaginous fungus</name>
    <name type="synonym">Mortierella renispora</name>
    <dbReference type="NCBI Taxonomy" id="64518"/>
    <lineage>
        <taxon>Eukaryota</taxon>
        <taxon>Fungi</taxon>
        <taxon>Fungi incertae sedis</taxon>
        <taxon>Mucoromycota</taxon>
        <taxon>Mortierellomycotina</taxon>
        <taxon>Mortierellomycetes</taxon>
        <taxon>Mortierellales</taxon>
        <taxon>Mortierellaceae</taxon>
        <taxon>Mortierella</taxon>
    </lineage>
</organism>
<feature type="region of interest" description="Disordered" evidence="1">
    <location>
        <begin position="231"/>
        <end position="399"/>
    </location>
</feature>
<comment type="caution">
    <text evidence="2">The sequence shown here is derived from an EMBL/GenBank/DDBJ whole genome shotgun (WGS) entry which is preliminary data.</text>
</comment>
<protein>
    <submittedName>
        <fullName evidence="2">Uncharacterized protein</fullName>
    </submittedName>
</protein>
<evidence type="ECO:0000313" key="3">
    <source>
        <dbReference type="Proteomes" id="UP000738359"/>
    </source>
</evidence>
<feature type="compositionally biased region" description="Low complexity" evidence="1">
    <location>
        <begin position="348"/>
        <end position="372"/>
    </location>
</feature>
<feature type="compositionally biased region" description="Basic and acidic residues" evidence="1">
    <location>
        <begin position="266"/>
        <end position="284"/>
    </location>
</feature>
<dbReference type="InterPro" id="IPR018555">
    <property type="entry name" value="C630.06c-like"/>
</dbReference>
<gene>
    <name evidence="2" type="ORF">BGZ70_007137</name>
</gene>
<dbReference type="EMBL" id="JAAAHY010000430">
    <property type="protein sequence ID" value="KAF9963872.1"/>
    <property type="molecule type" value="Genomic_DNA"/>
</dbReference>
<dbReference type="Proteomes" id="UP000738359">
    <property type="component" value="Unassembled WGS sequence"/>
</dbReference>
<feature type="compositionally biased region" description="Gly residues" evidence="1">
    <location>
        <begin position="244"/>
        <end position="265"/>
    </location>
</feature>
<keyword evidence="3" id="KW-1185">Reference proteome</keyword>
<reference evidence="2" key="1">
    <citation type="journal article" date="2020" name="Fungal Divers.">
        <title>Resolving the Mortierellaceae phylogeny through synthesis of multi-gene phylogenetics and phylogenomics.</title>
        <authorList>
            <person name="Vandepol N."/>
            <person name="Liber J."/>
            <person name="Desiro A."/>
            <person name="Na H."/>
            <person name="Kennedy M."/>
            <person name="Barry K."/>
            <person name="Grigoriev I.V."/>
            <person name="Miller A.N."/>
            <person name="O'Donnell K."/>
            <person name="Stajich J.E."/>
            <person name="Bonito G."/>
        </authorList>
    </citation>
    <scope>NUCLEOTIDE SEQUENCE</scope>
    <source>
        <strain evidence="2">CK1249</strain>
    </source>
</reference>
<accession>A0A9P6J7D7</accession>
<evidence type="ECO:0000313" key="2">
    <source>
        <dbReference type="EMBL" id="KAF9963872.1"/>
    </source>
</evidence>
<dbReference type="Pfam" id="PF09428">
    <property type="entry name" value="DUF2011"/>
    <property type="match status" value="1"/>
</dbReference>
<proteinExistence type="predicted"/>